<dbReference type="GO" id="GO:0019888">
    <property type="term" value="F:protein phosphatase regulator activity"/>
    <property type="evidence" value="ECO:0007669"/>
    <property type="project" value="InterPro"/>
</dbReference>
<protein>
    <submittedName>
        <fullName evidence="2">Uncharacterized protein</fullName>
    </submittedName>
</protein>
<dbReference type="EMBL" id="LXWW01000106">
    <property type="protein sequence ID" value="OAO15969.1"/>
    <property type="molecule type" value="Genomic_DNA"/>
</dbReference>
<dbReference type="SUPFAM" id="SSF48371">
    <property type="entry name" value="ARM repeat"/>
    <property type="match status" value="1"/>
</dbReference>
<dbReference type="Proteomes" id="UP000078348">
    <property type="component" value="Unassembled WGS sequence"/>
</dbReference>
<organism evidence="2 3">
    <name type="scientific">Blastocystis sp. subtype 1 (strain ATCC 50177 / NandII)</name>
    <dbReference type="NCBI Taxonomy" id="478820"/>
    <lineage>
        <taxon>Eukaryota</taxon>
        <taxon>Sar</taxon>
        <taxon>Stramenopiles</taxon>
        <taxon>Bigyra</taxon>
        <taxon>Opalozoa</taxon>
        <taxon>Opalinata</taxon>
        <taxon>Blastocystidae</taxon>
        <taxon>Blastocystis</taxon>
    </lineage>
</organism>
<feature type="region of interest" description="Disordered" evidence="1">
    <location>
        <begin position="1"/>
        <end position="26"/>
    </location>
</feature>
<evidence type="ECO:0000313" key="2">
    <source>
        <dbReference type="EMBL" id="OAO15969.1"/>
    </source>
</evidence>
<comment type="caution">
    <text evidence="2">The sequence shown here is derived from an EMBL/GenBank/DDBJ whole genome shotgun (WGS) entry which is preliminary data.</text>
</comment>
<evidence type="ECO:0000256" key="1">
    <source>
        <dbReference type="SAM" id="MobiDB-lite"/>
    </source>
</evidence>
<dbReference type="AlphaFoldDB" id="A0A196SJ52"/>
<proteinExistence type="predicted"/>
<sequence length="460" mass="51606">MGQGRKKLNRSCHNAARKRSITMESDTQSQADLMMYIGPAAVMRSRYMNATARNRDPTPFPGSRSVTAIPMIPTKKGNQSANASPTNVLFDAESIPLVPTNPVSKSFTETSSGEYSNLAVMIVDSLFTESTILQNNRRREITTETRESLTKAMEALLDCLHDITTACTAVYFDGDELVRELFTPQLSFILHDLVHQCRFERIYGLSIHIAFIDRIQAVMPAAHSTLQRVLYETLLDFSECERNASTATEDDLYVKDTPYGQVHRLVELWSACNQYSQYCAYVYSKKGVAGQRVAALPTHTLLQCALVLLSLSGVVAKYRPILVTGLLQLFYMDYAEAGAFLRLVNAKWPTTSPKKAVEWMQLLDDVIQQCHVLTCNECRAAMAGLVRRVMRIATESHVDSSLQALSLLSASRVITCFIVPYPEQVTRVEQCIHACRSHWNEAVQEKAECLFDVLLDYLEC</sequence>
<dbReference type="InterPro" id="IPR011989">
    <property type="entry name" value="ARM-like"/>
</dbReference>
<dbReference type="InterPro" id="IPR002554">
    <property type="entry name" value="PP2A_B56"/>
</dbReference>
<gene>
    <name evidence="2" type="ORF">AV274_2285</name>
</gene>
<keyword evidence="3" id="KW-1185">Reference proteome</keyword>
<dbReference type="GO" id="GO:0000159">
    <property type="term" value="C:protein phosphatase type 2A complex"/>
    <property type="evidence" value="ECO:0007669"/>
    <property type="project" value="InterPro"/>
</dbReference>
<evidence type="ECO:0000313" key="3">
    <source>
        <dbReference type="Proteomes" id="UP000078348"/>
    </source>
</evidence>
<feature type="compositionally biased region" description="Basic residues" evidence="1">
    <location>
        <begin position="1"/>
        <end position="20"/>
    </location>
</feature>
<dbReference type="GO" id="GO:0007165">
    <property type="term" value="P:signal transduction"/>
    <property type="evidence" value="ECO:0007669"/>
    <property type="project" value="InterPro"/>
</dbReference>
<reference evidence="2 3" key="1">
    <citation type="submission" date="2016-05" db="EMBL/GenBank/DDBJ databases">
        <title>Nuclear genome of Blastocystis sp. subtype 1 NandII.</title>
        <authorList>
            <person name="Gentekaki E."/>
            <person name="Curtis B."/>
            <person name="Stairs C."/>
            <person name="Eme L."/>
            <person name="Herman E."/>
            <person name="Klimes V."/>
            <person name="Arias M.C."/>
            <person name="Elias M."/>
            <person name="Hilliou F."/>
            <person name="Klute M."/>
            <person name="Malik S.-B."/>
            <person name="Pightling A."/>
            <person name="Rachubinski R."/>
            <person name="Salas D."/>
            <person name="Schlacht A."/>
            <person name="Suga H."/>
            <person name="Archibald J."/>
            <person name="Ball S.G."/>
            <person name="Clark G."/>
            <person name="Dacks J."/>
            <person name="Van Der Giezen M."/>
            <person name="Tsaousis A."/>
            <person name="Roger A."/>
        </authorList>
    </citation>
    <scope>NUCLEOTIDE SEQUENCE [LARGE SCALE GENOMIC DNA]</scope>
    <source>
        <strain evidence="3">ATCC 50177 / NandII</strain>
    </source>
</reference>
<accession>A0A196SJ52</accession>
<dbReference type="Gene3D" id="1.25.10.10">
    <property type="entry name" value="Leucine-rich Repeat Variant"/>
    <property type="match status" value="1"/>
</dbReference>
<dbReference type="InterPro" id="IPR016024">
    <property type="entry name" value="ARM-type_fold"/>
</dbReference>
<dbReference type="OrthoDB" id="10614403at2759"/>
<dbReference type="Pfam" id="PF01603">
    <property type="entry name" value="B56"/>
    <property type="match status" value="1"/>
</dbReference>
<name>A0A196SJ52_BLAHN</name>